<dbReference type="AlphaFoldDB" id="A0AAV5IAW7"/>
<keyword evidence="3" id="KW-1185">Reference proteome</keyword>
<evidence type="ECO:0000313" key="2">
    <source>
        <dbReference type="EMBL" id="GKU96162.1"/>
    </source>
</evidence>
<name>A0AAV5IAW7_9ROSI</name>
<proteinExistence type="predicted"/>
<evidence type="ECO:0000313" key="3">
    <source>
        <dbReference type="Proteomes" id="UP001054252"/>
    </source>
</evidence>
<evidence type="ECO:0000256" key="1">
    <source>
        <dbReference type="SAM" id="MobiDB-lite"/>
    </source>
</evidence>
<dbReference type="Proteomes" id="UP001054252">
    <property type="component" value="Unassembled WGS sequence"/>
</dbReference>
<protein>
    <submittedName>
        <fullName evidence="2">Uncharacterized protein</fullName>
    </submittedName>
</protein>
<dbReference type="EMBL" id="BPVZ01000009">
    <property type="protein sequence ID" value="GKU96162.1"/>
    <property type="molecule type" value="Genomic_DNA"/>
</dbReference>
<feature type="compositionally biased region" description="Basic residues" evidence="1">
    <location>
        <begin position="117"/>
        <end position="128"/>
    </location>
</feature>
<gene>
    <name evidence="2" type="ORF">SLEP1_g9429</name>
</gene>
<comment type="caution">
    <text evidence="2">The sequence shown here is derived from an EMBL/GenBank/DDBJ whole genome shotgun (WGS) entry which is preliminary data.</text>
</comment>
<feature type="region of interest" description="Disordered" evidence="1">
    <location>
        <begin position="15"/>
        <end position="53"/>
    </location>
</feature>
<sequence>MAKLALREAATYHNSPAVETGAIGGKRPAASCRESSRPRIHPKSRAAGGEEDRAEQIWISSKGERFLGSKSGYWTRKKEKTKLISPVSQRHGWVPLFFFLSSGCSGKKGEEEQNRARLGRKERKKEKKKRTEQEVSCRQQPSLEEKPKFQICSALSSPPAALGVGANFSDFWISRIFPCTSRRLFPKLQFRFCWKIVVLDSWGILVSGLSLRYYRFEETKSRMGKNEGSDELEG</sequence>
<reference evidence="2 3" key="1">
    <citation type="journal article" date="2021" name="Commun. Biol.">
        <title>The genome of Shorea leprosula (Dipterocarpaceae) highlights the ecological relevance of drought in aseasonal tropical rainforests.</title>
        <authorList>
            <person name="Ng K.K.S."/>
            <person name="Kobayashi M.J."/>
            <person name="Fawcett J.A."/>
            <person name="Hatakeyama M."/>
            <person name="Paape T."/>
            <person name="Ng C.H."/>
            <person name="Ang C.C."/>
            <person name="Tnah L.H."/>
            <person name="Lee C.T."/>
            <person name="Nishiyama T."/>
            <person name="Sese J."/>
            <person name="O'Brien M.J."/>
            <person name="Copetti D."/>
            <person name="Mohd Noor M.I."/>
            <person name="Ong R.C."/>
            <person name="Putra M."/>
            <person name="Sireger I.Z."/>
            <person name="Indrioko S."/>
            <person name="Kosugi Y."/>
            <person name="Izuno A."/>
            <person name="Isagi Y."/>
            <person name="Lee S.L."/>
            <person name="Shimizu K.K."/>
        </authorList>
    </citation>
    <scope>NUCLEOTIDE SEQUENCE [LARGE SCALE GENOMIC DNA]</scope>
    <source>
        <strain evidence="2">214</strain>
    </source>
</reference>
<accession>A0AAV5IAW7</accession>
<feature type="region of interest" description="Disordered" evidence="1">
    <location>
        <begin position="107"/>
        <end position="141"/>
    </location>
</feature>
<organism evidence="2 3">
    <name type="scientific">Rubroshorea leprosula</name>
    <dbReference type="NCBI Taxonomy" id="152421"/>
    <lineage>
        <taxon>Eukaryota</taxon>
        <taxon>Viridiplantae</taxon>
        <taxon>Streptophyta</taxon>
        <taxon>Embryophyta</taxon>
        <taxon>Tracheophyta</taxon>
        <taxon>Spermatophyta</taxon>
        <taxon>Magnoliopsida</taxon>
        <taxon>eudicotyledons</taxon>
        <taxon>Gunneridae</taxon>
        <taxon>Pentapetalae</taxon>
        <taxon>rosids</taxon>
        <taxon>malvids</taxon>
        <taxon>Malvales</taxon>
        <taxon>Dipterocarpaceae</taxon>
        <taxon>Rubroshorea</taxon>
    </lineage>
</organism>